<keyword evidence="3" id="KW-1133">Transmembrane helix</keyword>
<dbReference type="Gene3D" id="2.40.30.170">
    <property type="match status" value="1"/>
</dbReference>
<dbReference type="Pfam" id="PF25963">
    <property type="entry name" value="Beta-barrel_AAEA"/>
    <property type="match status" value="1"/>
</dbReference>
<keyword evidence="3" id="KW-0472">Membrane</keyword>
<evidence type="ECO:0000256" key="1">
    <source>
        <dbReference type="ARBA" id="ARBA00004196"/>
    </source>
</evidence>
<evidence type="ECO:0000256" key="3">
    <source>
        <dbReference type="SAM" id="Phobius"/>
    </source>
</evidence>
<dbReference type="Gene3D" id="2.40.50.100">
    <property type="match status" value="1"/>
</dbReference>
<keyword evidence="3" id="KW-0812">Transmembrane</keyword>
<dbReference type="Proteomes" id="UP000265938">
    <property type="component" value="Unassembled WGS sequence"/>
</dbReference>
<dbReference type="PANTHER" id="PTHR30386">
    <property type="entry name" value="MEMBRANE FUSION SUBUNIT OF EMRAB-TOLC MULTIDRUG EFFLUX PUMP"/>
    <property type="match status" value="1"/>
</dbReference>
<name>A0A3A3ELL9_9GAMM</name>
<dbReference type="PANTHER" id="PTHR30386:SF19">
    <property type="entry name" value="MULTIDRUG EXPORT PROTEIN EMRA-RELATED"/>
    <property type="match status" value="1"/>
</dbReference>
<comment type="subcellular location">
    <subcellularLocation>
        <location evidence="1">Cell envelope</location>
    </subcellularLocation>
</comment>
<protein>
    <submittedName>
        <fullName evidence="6">Hemolysin secretion protein D</fullName>
    </submittedName>
    <submittedName>
        <fullName evidence="7">HlyD family secretion protein</fullName>
    </submittedName>
</protein>
<dbReference type="GO" id="GO:0055085">
    <property type="term" value="P:transmembrane transport"/>
    <property type="evidence" value="ECO:0007669"/>
    <property type="project" value="InterPro"/>
</dbReference>
<dbReference type="InterPro" id="IPR050739">
    <property type="entry name" value="MFP"/>
</dbReference>
<dbReference type="InterPro" id="IPR058625">
    <property type="entry name" value="MdtA-like_BSH"/>
</dbReference>
<dbReference type="SUPFAM" id="SSF111369">
    <property type="entry name" value="HlyD-like secretion proteins"/>
    <property type="match status" value="1"/>
</dbReference>
<gene>
    <name evidence="7" type="ORF">D4741_10700</name>
    <name evidence="6" type="ORF">GCM10008027_29510</name>
</gene>
<evidence type="ECO:0000313" key="8">
    <source>
        <dbReference type="Proteomes" id="UP000265938"/>
    </source>
</evidence>
<feature type="transmembrane region" description="Helical" evidence="3">
    <location>
        <begin position="12"/>
        <end position="32"/>
    </location>
</feature>
<reference evidence="6" key="1">
    <citation type="journal article" date="2014" name="Int. J. Syst. Evol. Microbiol.">
        <title>Complete genome of a new Firmicutes species belonging to the dominant human colonic microbiota ('Ruminococcus bicirculans') reveals two chromosomes and a selective capacity to utilize plant glucans.</title>
        <authorList>
            <consortium name="NISC Comparative Sequencing Program"/>
            <person name="Wegmann U."/>
            <person name="Louis P."/>
            <person name="Goesmann A."/>
            <person name="Henrissat B."/>
            <person name="Duncan S.H."/>
            <person name="Flint H.J."/>
        </authorList>
    </citation>
    <scope>NUCLEOTIDE SEQUENCE</scope>
    <source>
        <strain evidence="6">CGMCC 1.15394</strain>
    </source>
</reference>
<evidence type="ECO:0000313" key="9">
    <source>
        <dbReference type="Proteomes" id="UP000638462"/>
    </source>
</evidence>
<dbReference type="AlphaFoldDB" id="A0A3A3ELL9"/>
<keyword evidence="9" id="KW-1185">Reference proteome</keyword>
<reference evidence="9" key="3">
    <citation type="journal article" date="2019" name="Int. J. Syst. Evol. Microbiol.">
        <title>The Global Catalogue of Microorganisms (GCM) 10K type strain sequencing project: providing services to taxonomists for standard genome sequencing and annotation.</title>
        <authorList>
            <consortium name="The Broad Institute Genomics Platform"/>
            <consortium name="The Broad Institute Genome Sequencing Center for Infectious Disease"/>
            <person name="Wu L."/>
            <person name="Ma J."/>
        </authorList>
    </citation>
    <scope>NUCLEOTIDE SEQUENCE [LARGE SCALE GENOMIC DNA]</scope>
    <source>
        <strain evidence="9">CGMCC 1.15394</strain>
    </source>
</reference>
<dbReference type="Pfam" id="PF25917">
    <property type="entry name" value="BSH_RND"/>
    <property type="match status" value="1"/>
</dbReference>
<accession>A0A3A3ELL9</accession>
<dbReference type="EMBL" id="QYSE01000002">
    <property type="protein sequence ID" value="RJF35439.1"/>
    <property type="molecule type" value="Genomic_DNA"/>
</dbReference>
<evidence type="ECO:0000313" key="6">
    <source>
        <dbReference type="EMBL" id="GGF02682.1"/>
    </source>
</evidence>
<evidence type="ECO:0000313" key="7">
    <source>
        <dbReference type="EMBL" id="RJF35439.1"/>
    </source>
</evidence>
<dbReference type="InterPro" id="IPR058634">
    <property type="entry name" value="AaeA-lik-b-barrel"/>
</dbReference>
<organism evidence="7 8">
    <name type="scientific">Pseudoalteromonas gelatinilytica</name>
    <dbReference type="NCBI Taxonomy" id="1703256"/>
    <lineage>
        <taxon>Bacteria</taxon>
        <taxon>Pseudomonadati</taxon>
        <taxon>Pseudomonadota</taxon>
        <taxon>Gammaproteobacteria</taxon>
        <taxon>Alteromonadales</taxon>
        <taxon>Pseudoalteromonadaceae</taxon>
        <taxon>Pseudoalteromonas</taxon>
    </lineage>
</organism>
<reference evidence="6" key="4">
    <citation type="submission" date="2020-09" db="EMBL/GenBank/DDBJ databases">
        <authorList>
            <person name="Sun Q."/>
            <person name="Zhou Y."/>
        </authorList>
    </citation>
    <scope>NUCLEOTIDE SEQUENCE</scope>
    <source>
        <strain evidence="6">CGMCC 1.15394</strain>
    </source>
</reference>
<evidence type="ECO:0000256" key="2">
    <source>
        <dbReference type="ARBA" id="ARBA00009477"/>
    </source>
</evidence>
<dbReference type="EMBL" id="BMIT01000011">
    <property type="protein sequence ID" value="GGF02682.1"/>
    <property type="molecule type" value="Genomic_DNA"/>
</dbReference>
<dbReference type="Proteomes" id="UP000638462">
    <property type="component" value="Unassembled WGS sequence"/>
</dbReference>
<feature type="domain" description="Multidrug resistance protein MdtA-like barrel-sandwich hybrid" evidence="4">
    <location>
        <begin position="49"/>
        <end position="234"/>
    </location>
</feature>
<sequence length="346" mass="37812">MQASSKSNGLKRAFLLVGIPAVMAVIGGYLYLAGGQTVETDNAYVKADIVRVSPEVSGVVDQIFVKENQVVEQGQLLFSLDQTPYKMAVAQAEAKVAQVKTTLAELKASYHQKEAIIALANSHLNFTEKEQKRQQDLLTKHYVSASEYDEADQNRDLARLGVVAQQADLERIAQSLGGSVDAPVEQHPDYKAAIAQLDQAKLNLKRTNIYAPLTGIVSEPPKHGQYLATGNAAMTQVSRQHLWLEANLTEKELTYVRQGQAVDIEIDTYPDLHWHGVVDSLSPATSAEFSILPAQNGTGNWVKVAQRVPVRISIEQSADLPELRAGLSAIPHIETGHKRSLFGITL</sequence>
<proteinExistence type="inferred from homology"/>
<evidence type="ECO:0000259" key="4">
    <source>
        <dbReference type="Pfam" id="PF25917"/>
    </source>
</evidence>
<comment type="similarity">
    <text evidence="2">Belongs to the membrane fusion protein (MFP) (TC 8.A.1) family.</text>
</comment>
<evidence type="ECO:0000259" key="5">
    <source>
        <dbReference type="Pfam" id="PF25963"/>
    </source>
</evidence>
<dbReference type="RefSeq" id="WP_105173506.1">
    <property type="nucleotide sequence ID" value="NZ_BMIT01000011.1"/>
</dbReference>
<reference evidence="7 8" key="2">
    <citation type="submission" date="2018-09" db="EMBL/GenBank/DDBJ databases">
        <title>Identification of marine bacteria producing industrial enzymes.</title>
        <authorList>
            <person name="Cheng T.H."/>
            <person name="Saidin J."/>
            <person name="Muhd D.D."/>
            <person name="Isa M.N.M."/>
            <person name="Bakar M.F.A."/>
            <person name="Ismail N."/>
        </authorList>
    </citation>
    <scope>NUCLEOTIDE SEQUENCE [LARGE SCALE GENOMIC DNA]</scope>
    <source>
        <strain evidence="7 8">MNAD 1.6</strain>
    </source>
</reference>
<dbReference type="GO" id="GO:0030313">
    <property type="term" value="C:cell envelope"/>
    <property type="evidence" value="ECO:0007669"/>
    <property type="project" value="UniProtKB-SubCell"/>
</dbReference>
<comment type="caution">
    <text evidence="7">The sequence shown here is derived from an EMBL/GenBank/DDBJ whole genome shotgun (WGS) entry which is preliminary data.</text>
</comment>
<feature type="domain" description="p-hydroxybenzoic acid efflux pump subunit AaeA-like beta-barrel" evidence="5">
    <location>
        <begin position="243"/>
        <end position="330"/>
    </location>
</feature>